<dbReference type="PANTHER" id="PTHR43582">
    <property type="entry name" value="LINEARMYCIN RESISTANCE ATP-BINDING PROTEIN LNRL"/>
    <property type="match status" value="1"/>
</dbReference>
<accession>A0A0K8NYJ5</accession>
<dbReference type="PANTHER" id="PTHR43582:SF2">
    <property type="entry name" value="LINEARMYCIN RESISTANCE ATP-BINDING PROTEIN LNRL"/>
    <property type="match status" value="1"/>
</dbReference>
<keyword evidence="7" id="KW-1185">Reference proteome</keyword>
<gene>
    <name evidence="6" type="ORF">ISF6_1140</name>
</gene>
<keyword evidence="3 6" id="KW-0067">ATP-binding</keyword>
<dbReference type="Proteomes" id="UP000037660">
    <property type="component" value="Unassembled WGS sequence"/>
</dbReference>
<reference evidence="6 7" key="2">
    <citation type="journal article" date="2016" name="Science">
        <title>A bacterium that degrades and assimilates poly(ethylene terephthalate).</title>
        <authorList>
            <person name="Yoshida S."/>
            <person name="Hiraga K."/>
            <person name="Takehana T."/>
            <person name="Taniguchi I."/>
            <person name="Yamaji H."/>
            <person name="Maeda Y."/>
            <person name="Toyohara K."/>
            <person name="Miyamoto K."/>
            <person name="Kimura Y."/>
            <person name="Oda K."/>
        </authorList>
    </citation>
    <scope>NUCLEOTIDE SEQUENCE [LARGE SCALE GENOMIC DNA]</scope>
    <source>
        <strain evidence="7">NBRC 110686 / TISTR 2288 / 201-F6</strain>
    </source>
</reference>
<dbReference type="PROSITE" id="PS50893">
    <property type="entry name" value="ABC_TRANSPORTER_2"/>
    <property type="match status" value="1"/>
</dbReference>
<dbReference type="SUPFAM" id="SSF52540">
    <property type="entry name" value="P-loop containing nucleoside triphosphate hydrolases"/>
    <property type="match status" value="1"/>
</dbReference>
<dbReference type="Pfam" id="PF00005">
    <property type="entry name" value="ABC_tran"/>
    <property type="match status" value="1"/>
</dbReference>
<dbReference type="InterPro" id="IPR003593">
    <property type="entry name" value="AAA+_ATPase"/>
</dbReference>
<sequence>MPPPDTPPALEVQGLAKRYGARQAVADVSLRVAPGELLGLLGPNGAGKSTTIAMVCGLTPPDAGRVRIGGQDLASEPVACRRRLGLVTQDLALIEELPARRNVALFGALYGLKGPALQARADAVLAQVGLQDRAGDLPSSFSGGMKRRLHIACALVHDPQVLLLDEPTAGVDPQSRHAIFETLAALKAQGKALVYTTHYMEEVERLADRIVIVDHGRVVAEGTLAELTRRLPGAQRLSLALQPTDGGAAGDRGSTAARGDGDTGGEVAALLRTLPAVRGVESAGGRWLLATDDLTRTLAALGPLLQARGLQLDELASGRATLEDVFLSLTGRALRDH</sequence>
<comment type="caution">
    <text evidence="6">The sequence shown here is derived from an EMBL/GenBank/DDBJ whole genome shotgun (WGS) entry which is preliminary data.</text>
</comment>
<evidence type="ECO:0000259" key="5">
    <source>
        <dbReference type="PROSITE" id="PS50893"/>
    </source>
</evidence>
<feature type="domain" description="ABC transporter" evidence="5">
    <location>
        <begin position="10"/>
        <end position="240"/>
    </location>
</feature>
<evidence type="ECO:0000256" key="4">
    <source>
        <dbReference type="SAM" id="MobiDB-lite"/>
    </source>
</evidence>
<dbReference type="Gene3D" id="3.40.50.300">
    <property type="entry name" value="P-loop containing nucleotide triphosphate hydrolases"/>
    <property type="match status" value="1"/>
</dbReference>
<dbReference type="InterPro" id="IPR003439">
    <property type="entry name" value="ABC_transporter-like_ATP-bd"/>
</dbReference>
<dbReference type="EMBL" id="BBYR01000021">
    <property type="protein sequence ID" value="GAP35369.1"/>
    <property type="molecule type" value="Genomic_DNA"/>
</dbReference>
<dbReference type="RefSeq" id="WP_054019430.1">
    <property type="nucleotide sequence ID" value="NZ_BBYR01000021.1"/>
</dbReference>
<name>A0A0K8NYJ5_PISS1</name>
<keyword evidence="2" id="KW-0547">Nucleotide-binding</keyword>
<evidence type="ECO:0000256" key="2">
    <source>
        <dbReference type="ARBA" id="ARBA00022741"/>
    </source>
</evidence>
<protein>
    <submittedName>
        <fullName evidence="6">ABC transporter, ATP-binding protein</fullName>
    </submittedName>
</protein>
<dbReference type="GO" id="GO:0016887">
    <property type="term" value="F:ATP hydrolysis activity"/>
    <property type="evidence" value="ECO:0007669"/>
    <property type="project" value="InterPro"/>
</dbReference>
<dbReference type="OrthoDB" id="9804819at2"/>
<evidence type="ECO:0000313" key="6">
    <source>
        <dbReference type="EMBL" id="GAP35369.1"/>
    </source>
</evidence>
<evidence type="ECO:0000313" key="7">
    <source>
        <dbReference type="Proteomes" id="UP000037660"/>
    </source>
</evidence>
<keyword evidence="1" id="KW-1003">Cell membrane</keyword>
<dbReference type="STRING" id="1547922.ISF6_1140"/>
<dbReference type="SMART" id="SM00382">
    <property type="entry name" value="AAA"/>
    <property type="match status" value="1"/>
</dbReference>
<dbReference type="GO" id="GO:0005524">
    <property type="term" value="F:ATP binding"/>
    <property type="evidence" value="ECO:0007669"/>
    <property type="project" value="UniProtKB-KW"/>
</dbReference>
<dbReference type="AlphaFoldDB" id="A0A0K8NYJ5"/>
<organism evidence="6 7">
    <name type="scientific">Piscinibacter sakaiensis</name>
    <name type="common">Ideonella sakaiensis</name>
    <dbReference type="NCBI Taxonomy" id="1547922"/>
    <lineage>
        <taxon>Bacteria</taxon>
        <taxon>Pseudomonadati</taxon>
        <taxon>Pseudomonadota</taxon>
        <taxon>Betaproteobacteria</taxon>
        <taxon>Burkholderiales</taxon>
        <taxon>Sphaerotilaceae</taxon>
        <taxon>Piscinibacter</taxon>
    </lineage>
</organism>
<proteinExistence type="predicted"/>
<reference evidence="7" key="1">
    <citation type="submission" date="2015-07" db="EMBL/GenBank/DDBJ databases">
        <title>Discovery of a poly(ethylene terephthalate assimilation.</title>
        <authorList>
            <person name="Yoshida S."/>
            <person name="Hiraga K."/>
            <person name="Takehana T."/>
            <person name="Taniguchi I."/>
            <person name="Yamaji H."/>
            <person name="Maeda Y."/>
            <person name="Toyohara K."/>
            <person name="Miyamoto K."/>
            <person name="Kimura Y."/>
            <person name="Oda K."/>
        </authorList>
    </citation>
    <scope>NUCLEOTIDE SEQUENCE [LARGE SCALE GENOMIC DNA]</scope>
    <source>
        <strain evidence="7">NBRC 110686 / TISTR 2288 / 201-F6</strain>
    </source>
</reference>
<evidence type="ECO:0000256" key="3">
    <source>
        <dbReference type="ARBA" id="ARBA00022840"/>
    </source>
</evidence>
<feature type="region of interest" description="Disordered" evidence="4">
    <location>
        <begin position="242"/>
        <end position="262"/>
    </location>
</feature>
<evidence type="ECO:0000256" key="1">
    <source>
        <dbReference type="ARBA" id="ARBA00022475"/>
    </source>
</evidence>
<dbReference type="InterPro" id="IPR027417">
    <property type="entry name" value="P-loop_NTPase"/>
</dbReference>
<keyword evidence="1" id="KW-0472">Membrane</keyword>